<feature type="transmembrane region" description="Helical" evidence="9">
    <location>
        <begin position="133"/>
        <end position="153"/>
    </location>
</feature>
<dbReference type="FunFam" id="1.20.1280.290:FF:000002">
    <property type="entry name" value="Bidirectional sugar transporter SWEET"/>
    <property type="match status" value="1"/>
</dbReference>
<evidence type="ECO:0000256" key="9">
    <source>
        <dbReference type="RuleBase" id="RU910715"/>
    </source>
</evidence>
<feature type="region of interest" description="Disordered" evidence="10">
    <location>
        <begin position="1"/>
        <end position="36"/>
    </location>
</feature>
<dbReference type="Gene3D" id="1.20.1280.290">
    <property type="match status" value="2"/>
</dbReference>
<name>A0A8T2ZPL6_POPDE</name>
<feature type="transmembrane region" description="Helical" evidence="9">
    <location>
        <begin position="193"/>
        <end position="214"/>
    </location>
</feature>
<evidence type="ECO:0000256" key="5">
    <source>
        <dbReference type="ARBA" id="ARBA00022692"/>
    </source>
</evidence>
<dbReference type="InterPro" id="IPR004316">
    <property type="entry name" value="SWEET_rpt"/>
</dbReference>
<keyword evidence="12" id="KW-1185">Reference proteome</keyword>
<feature type="compositionally biased region" description="Basic and acidic residues" evidence="10">
    <location>
        <begin position="7"/>
        <end position="36"/>
    </location>
</feature>
<evidence type="ECO:0000256" key="4">
    <source>
        <dbReference type="ARBA" id="ARBA00022597"/>
    </source>
</evidence>
<evidence type="ECO:0000256" key="10">
    <source>
        <dbReference type="SAM" id="MobiDB-lite"/>
    </source>
</evidence>
<keyword evidence="3 9" id="KW-0813">Transport</keyword>
<evidence type="ECO:0000256" key="1">
    <source>
        <dbReference type="ARBA" id="ARBA00004127"/>
    </source>
</evidence>
<proteinExistence type="inferred from homology"/>
<dbReference type="InterPro" id="IPR047664">
    <property type="entry name" value="SWEET"/>
</dbReference>
<evidence type="ECO:0000256" key="7">
    <source>
        <dbReference type="ARBA" id="ARBA00022989"/>
    </source>
</evidence>
<feature type="transmembrane region" description="Helical" evidence="9">
    <location>
        <begin position="253"/>
        <end position="273"/>
    </location>
</feature>
<protein>
    <recommendedName>
        <fullName evidence="9">Bidirectional sugar transporter SWEET</fullName>
    </recommendedName>
</protein>
<keyword evidence="4 9" id="KW-0762">Sugar transport</keyword>
<comment type="function">
    <text evidence="9">Mediates both low-affinity uptake and efflux of sugar across the membrane.</text>
</comment>
<dbReference type="PANTHER" id="PTHR10791">
    <property type="entry name" value="RAG1-ACTIVATING PROTEIN 1"/>
    <property type="match status" value="1"/>
</dbReference>
<evidence type="ECO:0000313" key="11">
    <source>
        <dbReference type="EMBL" id="KAH8519250.1"/>
    </source>
</evidence>
<dbReference type="Pfam" id="PF03083">
    <property type="entry name" value="MtN3_slv"/>
    <property type="match status" value="2"/>
</dbReference>
<evidence type="ECO:0000256" key="6">
    <source>
        <dbReference type="ARBA" id="ARBA00022737"/>
    </source>
</evidence>
<keyword evidence="6" id="KW-0677">Repeat</keyword>
<feature type="transmembrane region" description="Helical" evidence="9">
    <location>
        <begin position="93"/>
        <end position="113"/>
    </location>
</feature>
<feature type="transmembrane region" description="Helical" evidence="9">
    <location>
        <begin position="220"/>
        <end position="241"/>
    </location>
</feature>
<organism evidence="11 12">
    <name type="scientific">Populus deltoides</name>
    <name type="common">Eastern poplar</name>
    <name type="synonym">Eastern cottonwood</name>
    <dbReference type="NCBI Taxonomy" id="3696"/>
    <lineage>
        <taxon>Eukaryota</taxon>
        <taxon>Viridiplantae</taxon>
        <taxon>Streptophyta</taxon>
        <taxon>Embryophyta</taxon>
        <taxon>Tracheophyta</taxon>
        <taxon>Spermatophyta</taxon>
        <taxon>Magnoliopsida</taxon>
        <taxon>eudicotyledons</taxon>
        <taxon>Gunneridae</taxon>
        <taxon>Pentapetalae</taxon>
        <taxon>rosids</taxon>
        <taxon>fabids</taxon>
        <taxon>Malpighiales</taxon>
        <taxon>Salicaceae</taxon>
        <taxon>Saliceae</taxon>
        <taxon>Populus</taxon>
    </lineage>
</organism>
<dbReference type="GO" id="GO:0051260">
    <property type="term" value="P:protein homooligomerization"/>
    <property type="evidence" value="ECO:0007669"/>
    <property type="project" value="UniProtKB-ARBA"/>
</dbReference>
<comment type="caution">
    <text evidence="11">The sequence shown here is derived from an EMBL/GenBank/DDBJ whole genome shotgun (WGS) entry which is preliminary data.</text>
</comment>
<dbReference type="GO" id="GO:0051119">
    <property type="term" value="F:sugar transmembrane transporter activity"/>
    <property type="evidence" value="ECO:0007669"/>
    <property type="project" value="InterPro"/>
</dbReference>
<accession>A0A8T2ZPL6</accession>
<evidence type="ECO:0000256" key="2">
    <source>
        <dbReference type="ARBA" id="ARBA00007809"/>
    </source>
</evidence>
<sequence>MGLSTEEGEKVGEQKLQNGKDKTKSKKHEENSAEAAKDNVASCCQGANGFSCCKDGSSEIIKEKKLEENIEGHGKRGLDKLSRWIGSLEQGDVLAAVAVVGAVATIAVAYSFYKSPTFYRICKKKDVEEFQPYPYAATVLNCLFWILYGLPIVKPDSTLVVTINSVGLVFELIYLSIFCIFDTQNKGRKKVFLVLFGEVIFMAAIVVTTFLAFHTHERRTLFVGVFCDIFNILMYASPLTIVKKVVTTKSVEYMPLSLSLANFLNGCVWTAYALIRFDIFMLVSNGLGAFFGFLQLVLYAFYYKSTPKRGSQDVKPSEIQLSASDAASKA</sequence>
<evidence type="ECO:0000256" key="8">
    <source>
        <dbReference type="ARBA" id="ARBA00023136"/>
    </source>
</evidence>
<dbReference type="Proteomes" id="UP000807159">
    <property type="component" value="Chromosome 1"/>
</dbReference>
<comment type="similarity">
    <text evidence="2 9">Belongs to the SWEET sugar transporter family.</text>
</comment>
<dbReference type="GO" id="GO:0005886">
    <property type="term" value="C:plasma membrane"/>
    <property type="evidence" value="ECO:0007669"/>
    <property type="project" value="UniProtKB-SubCell"/>
</dbReference>
<keyword evidence="7 9" id="KW-1133">Transmembrane helix</keyword>
<dbReference type="AlphaFoldDB" id="A0A8T2ZPL6"/>
<evidence type="ECO:0000313" key="12">
    <source>
        <dbReference type="Proteomes" id="UP000807159"/>
    </source>
</evidence>
<comment type="subcellular location">
    <subcellularLocation>
        <location evidence="9">Cell membrane</location>
        <topology evidence="9">Multi-pass membrane protein</topology>
    </subcellularLocation>
    <subcellularLocation>
        <location evidence="1">Endomembrane system</location>
        <topology evidence="1">Multi-pass membrane protein</topology>
    </subcellularLocation>
</comment>
<gene>
    <name evidence="11" type="ORF">H0E87_000876</name>
</gene>
<reference evidence="11" key="1">
    <citation type="journal article" date="2021" name="J. Hered.">
        <title>Genome Assembly of Salicaceae Populus deltoides (Eastern Cottonwood) I-69 Based on Nanopore Sequencing and Hi-C Technologies.</title>
        <authorList>
            <person name="Bai S."/>
            <person name="Wu H."/>
            <person name="Zhang J."/>
            <person name="Pan Z."/>
            <person name="Zhao W."/>
            <person name="Li Z."/>
            <person name="Tong C."/>
        </authorList>
    </citation>
    <scope>NUCLEOTIDE SEQUENCE</scope>
    <source>
        <tissue evidence="11">Leaf</tissue>
    </source>
</reference>
<feature type="compositionally biased region" description="Polar residues" evidence="10">
    <location>
        <begin position="319"/>
        <end position="330"/>
    </location>
</feature>
<evidence type="ECO:0000256" key="3">
    <source>
        <dbReference type="ARBA" id="ARBA00022448"/>
    </source>
</evidence>
<keyword evidence="5 9" id="KW-0812">Transmembrane</keyword>
<dbReference type="FunFam" id="1.20.1280.290:FF:000001">
    <property type="entry name" value="Bidirectional sugar transporter SWEET"/>
    <property type="match status" value="1"/>
</dbReference>
<dbReference type="GO" id="GO:0012505">
    <property type="term" value="C:endomembrane system"/>
    <property type="evidence" value="ECO:0007669"/>
    <property type="project" value="UniProtKB-SubCell"/>
</dbReference>
<dbReference type="PANTHER" id="PTHR10791:SF236">
    <property type="entry name" value="BIDIRECTIONAL SUGAR TRANSPORTER SWEET8"/>
    <property type="match status" value="1"/>
</dbReference>
<feature type="region of interest" description="Disordered" evidence="10">
    <location>
        <begin position="307"/>
        <end position="330"/>
    </location>
</feature>
<keyword evidence="8 9" id="KW-0472">Membrane</keyword>
<feature type="transmembrane region" description="Helical" evidence="9">
    <location>
        <begin position="279"/>
        <end position="302"/>
    </location>
</feature>
<feature type="transmembrane region" description="Helical" evidence="9">
    <location>
        <begin position="159"/>
        <end position="181"/>
    </location>
</feature>
<dbReference type="EMBL" id="JACEGQ020000001">
    <property type="protein sequence ID" value="KAH8519250.1"/>
    <property type="molecule type" value="Genomic_DNA"/>
</dbReference>